<name>A0A7Y0AIL6_9BACT</name>
<dbReference type="InterPro" id="IPR025582">
    <property type="entry name" value="YARHG_dom"/>
</dbReference>
<proteinExistence type="predicted"/>
<dbReference type="Pfam" id="PF13308">
    <property type="entry name" value="YARHG"/>
    <property type="match status" value="1"/>
</dbReference>
<comment type="caution">
    <text evidence="2">The sequence shown here is derived from an EMBL/GenBank/DDBJ whole genome shotgun (WGS) entry which is preliminary data.</text>
</comment>
<dbReference type="Proteomes" id="UP000559626">
    <property type="component" value="Unassembled WGS sequence"/>
</dbReference>
<dbReference type="AlphaFoldDB" id="A0A7Y0AIL6"/>
<dbReference type="InterPro" id="IPR038434">
    <property type="entry name" value="YARHG_sf"/>
</dbReference>
<dbReference type="EMBL" id="JABBGH010000005">
    <property type="protein sequence ID" value="NML68017.1"/>
    <property type="molecule type" value="Genomic_DNA"/>
</dbReference>
<dbReference type="SMART" id="SM01324">
    <property type="entry name" value="YARHG"/>
    <property type="match status" value="1"/>
</dbReference>
<reference evidence="2 3" key="1">
    <citation type="submission" date="2020-04" db="EMBL/GenBank/DDBJ databases">
        <title>Hymenobacter polaris sp. nov., isolated from Arctic soil.</title>
        <authorList>
            <person name="Dahal R.H."/>
        </authorList>
    </citation>
    <scope>NUCLEOTIDE SEQUENCE [LARGE SCALE GENOMIC DNA]</scope>
    <source>
        <strain evidence="2 3">RP-2-7</strain>
    </source>
</reference>
<sequence>MARKPLLIALGVVALALLALGIFWLRRPAPTPPAVTAGGSGTAAPAVFSTTTQDNGFGEQVAVVLADDKGQLARFYQRPYIKEFYGAQDGELVTENQAGAEITHHAALPPFDYQQSLAGKSYLDLLLLRNELYARNGYCFMNSTVRNYFDKQKWYQPVWQEDSVDATYHSLREAGPLPVYLNKQEAAFAQKIHAQELVLLAHRVAPQGGFPMLGLDYVVNQREETLTPTMRPVLARHNFVIVPTREEQLFYLYDQNEYTFTPNFITTDLVLQLLHKYLNGILSDVEEEHLAPVVAQMLGQGATQAQALGRQSQTPQAREAADWAAAYYAIGRNLLTGSTAPVAGTYASQVATEVALGTAAQGKGSLFLQDSLFEYQALKPRGMYTRNDTTRRYFRTVKWLNTAPVFLDTDAGLLHAVALAKALAASPPAAVGFATLTHVLDVLVGDEDNRSLTNLLQILQRDYAGQSLDQLAAPATLARLRQQLVAAGTDRIQAKGATDKAAEALGRPTLLFTAGRYTFDGEILSRLTEVLKPKPKRPFPKGLDAFAAFGNRPAQDILLNQYHEAATWPAYPDTLRALQRQFAGRTNFDQNLYTKTMQVLLGLNAPGPDANPPYFARTSAWQRRNLSTALAGWAELKHDLLLYTEQPMAAEMGGGGGGPPAPHHLGYIEPNLPFWERSLALLAFQNAALHRLHANTPHLDSLNQHISQLVRSLQALAKKEVAHQPLTAAEMDNLSGIGGEVEALTLETLKLTSTDPLPDRERHLGTVADVYANNGTVLEEAVGAADILYVVVEINNTPVLARGAMLSYYEFTSPSRLTDEEWKAQLLRAAPPRPAWLRDLLVTVPALNKSNGNTSVGGQTQYD</sequence>
<gene>
    <name evidence="2" type="ORF">HHL22_22695</name>
</gene>
<accession>A0A7Y0AIL6</accession>
<feature type="domain" description="YARHG" evidence="1">
    <location>
        <begin position="100"/>
        <end position="197"/>
    </location>
</feature>
<keyword evidence="3" id="KW-1185">Reference proteome</keyword>
<dbReference type="SMART" id="SM01325">
    <property type="entry name" value="DUF3160"/>
    <property type="match status" value="1"/>
</dbReference>
<dbReference type="Gene3D" id="1.20.58.1690">
    <property type="match status" value="1"/>
</dbReference>
<dbReference type="Pfam" id="PF11369">
    <property type="entry name" value="DUF3160"/>
    <property type="match status" value="1"/>
</dbReference>
<organism evidence="2 3">
    <name type="scientific">Hymenobacter polaris</name>
    <dbReference type="NCBI Taxonomy" id="2682546"/>
    <lineage>
        <taxon>Bacteria</taxon>
        <taxon>Pseudomonadati</taxon>
        <taxon>Bacteroidota</taxon>
        <taxon>Cytophagia</taxon>
        <taxon>Cytophagales</taxon>
        <taxon>Hymenobacteraceae</taxon>
        <taxon>Hymenobacter</taxon>
    </lineage>
</organism>
<protein>
    <submittedName>
        <fullName evidence="2">DUF3160 domain-containing protein</fullName>
    </submittedName>
</protein>
<evidence type="ECO:0000259" key="1">
    <source>
        <dbReference type="SMART" id="SM01324"/>
    </source>
</evidence>
<dbReference type="InterPro" id="IPR022601">
    <property type="entry name" value="DUF3160"/>
</dbReference>
<dbReference type="RefSeq" id="WP_169533725.1">
    <property type="nucleotide sequence ID" value="NZ_JABBGH010000005.1"/>
</dbReference>
<evidence type="ECO:0000313" key="2">
    <source>
        <dbReference type="EMBL" id="NML68017.1"/>
    </source>
</evidence>
<evidence type="ECO:0000313" key="3">
    <source>
        <dbReference type="Proteomes" id="UP000559626"/>
    </source>
</evidence>